<dbReference type="InterPro" id="IPR049288">
    <property type="entry name" value="DUF447_C"/>
</dbReference>
<name>A0A0D6JAY4_9HYPH</name>
<proteinExistence type="predicted"/>
<dbReference type="KEGG" id="fil:BN1229_v1_0580"/>
<evidence type="ECO:0000259" key="1">
    <source>
        <dbReference type="Pfam" id="PF04289"/>
    </source>
</evidence>
<dbReference type="Pfam" id="PF04289">
    <property type="entry name" value="DUF447_N"/>
    <property type="match status" value="1"/>
</dbReference>
<dbReference type="SUPFAM" id="SSF50475">
    <property type="entry name" value="FMN-binding split barrel"/>
    <property type="match status" value="1"/>
</dbReference>
<evidence type="ECO:0008006" key="5">
    <source>
        <dbReference type="Google" id="ProtNLM"/>
    </source>
</evidence>
<dbReference type="KEGG" id="fiy:BN1229_v1_0582"/>
<protein>
    <recommendedName>
        <fullName evidence="5">Tetrahydromethanopterin synthesis protein</fullName>
    </recommendedName>
</protein>
<evidence type="ECO:0000313" key="4">
    <source>
        <dbReference type="Proteomes" id="UP000033187"/>
    </source>
</evidence>
<dbReference type="AlphaFoldDB" id="A0A0D6JAY4"/>
<gene>
    <name evidence="3" type="ORF">YBN1229_v1_0582</name>
</gene>
<evidence type="ECO:0000259" key="2">
    <source>
        <dbReference type="Pfam" id="PF20766"/>
    </source>
</evidence>
<dbReference type="InterPro" id="IPR012349">
    <property type="entry name" value="Split_barrel_FMN-bd"/>
</dbReference>
<feature type="domain" description="DUF447" evidence="2">
    <location>
        <begin position="126"/>
        <end position="178"/>
    </location>
</feature>
<dbReference type="Gene3D" id="1.20.58.290">
    <property type="entry name" value="Hypothetical membrane protein ta0354_69_121"/>
    <property type="match status" value="1"/>
</dbReference>
<dbReference type="InterPro" id="IPR007386">
    <property type="entry name" value="DUF447_N"/>
</dbReference>
<accession>A0A0D6JAY4</accession>
<keyword evidence="4" id="KW-1185">Reference proteome</keyword>
<organism evidence="3 4">
    <name type="scientific">Candidatus Filomicrobium marinum</name>
    <dbReference type="NCBI Taxonomy" id="1608628"/>
    <lineage>
        <taxon>Bacteria</taxon>
        <taxon>Pseudomonadati</taxon>
        <taxon>Pseudomonadota</taxon>
        <taxon>Alphaproteobacteria</taxon>
        <taxon>Hyphomicrobiales</taxon>
        <taxon>Hyphomicrobiaceae</taxon>
        <taxon>Filomicrobium</taxon>
    </lineage>
</organism>
<feature type="domain" description="DUF447" evidence="1">
    <location>
        <begin position="6"/>
        <end position="118"/>
    </location>
</feature>
<evidence type="ECO:0000313" key="3">
    <source>
        <dbReference type="EMBL" id="CPR15957.1"/>
    </source>
</evidence>
<dbReference type="EMBL" id="LN829119">
    <property type="protein sequence ID" value="CPR15957.1"/>
    <property type="molecule type" value="Genomic_DNA"/>
</dbReference>
<dbReference type="Gene3D" id="2.30.110.10">
    <property type="entry name" value="Electron Transport, Fmn-binding Protein, Chain A"/>
    <property type="match status" value="1"/>
</dbReference>
<sequence length="190" mass="21181">MPLIVEAIVTTRSLAGDIHIAPLGVIADGEQWIIAPFAPSRTLDNLRENPVAVVNHVDDVRIFAGCLTGRRNWQVRRADKVDGAVLRAALSHWELKVDRVEEDALRPRFYCNVLDRAQHGPWGGFNRAQAAVIECAVLVSRLKMLPADKIENELAYLQIAISKTAGPREEEAWGWLMEKVDAWRAERGAA</sequence>
<dbReference type="Pfam" id="PF20766">
    <property type="entry name" value="DUF447_C"/>
    <property type="match status" value="1"/>
</dbReference>
<reference evidence="4" key="1">
    <citation type="submission" date="2015-02" db="EMBL/GenBank/DDBJ databases">
        <authorList>
            <person name="Chooi Y.-H."/>
        </authorList>
    </citation>
    <scope>NUCLEOTIDE SEQUENCE [LARGE SCALE GENOMIC DNA]</scope>
    <source>
        <strain evidence="4">strain Y</strain>
    </source>
</reference>
<dbReference type="RefSeq" id="WP_046476435.1">
    <property type="nucleotide sequence ID" value="NZ_LN829118.1"/>
</dbReference>
<dbReference type="OrthoDB" id="2112021at2"/>
<dbReference type="Proteomes" id="UP000033187">
    <property type="component" value="Chromosome 1"/>
</dbReference>